<reference evidence="2 3" key="1">
    <citation type="submission" date="2014-01" db="EMBL/GenBank/DDBJ databases">
        <title>Draft genome sequencing of Bacillus alcalophilus CGMCC 1.3604.</title>
        <authorList>
            <person name="Yang J."/>
            <person name="Diao L."/>
            <person name="Yang S."/>
        </authorList>
    </citation>
    <scope>NUCLEOTIDE SEQUENCE [LARGE SCALE GENOMIC DNA]</scope>
    <source>
        <strain evidence="2 3">CGMCC 1.3604</strain>
    </source>
</reference>
<dbReference type="InterPro" id="IPR016169">
    <property type="entry name" value="FAD-bd_PCMH_sub2"/>
</dbReference>
<organism evidence="2 3">
    <name type="scientific">Alkalihalobacillus alcalophilus ATCC 27647 = CGMCC 1.3604</name>
    <dbReference type="NCBI Taxonomy" id="1218173"/>
    <lineage>
        <taxon>Bacteria</taxon>
        <taxon>Bacillati</taxon>
        <taxon>Bacillota</taxon>
        <taxon>Bacilli</taxon>
        <taxon>Bacillales</taxon>
        <taxon>Bacillaceae</taxon>
        <taxon>Alkalihalobacillus</taxon>
    </lineage>
</organism>
<proteinExistence type="predicted"/>
<evidence type="ECO:0000313" key="3">
    <source>
        <dbReference type="Proteomes" id="UP000297014"/>
    </source>
</evidence>
<dbReference type="Pfam" id="PF01565">
    <property type="entry name" value="FAD_binding_4"/>
    <property type="match status" value="1"/>
</dbReference>
<dbReference type="EMBL" id="JALP01000154">
    <property type="protein sequence ID" value="THG90411.1"/>
    <property type="molecule type" value="Genomic_DNA"/>
</dbReference>
<dbReference type="GO" id="GO:0050660">
    <property type="term" value="F:flavin adenine dinucleotide binding"/>
    <property type="evidence" value="ECO:0007669"/>
    <property type="project" value="InterPro"/>
</dbReference>
<dbReference type="RefSeq" id="WP_003321181.1">
    <property type="nucleotide sequence ID" value="NZ_ALPT02000026.1"/>
</dbReference>
<accession>A0A4S4JYV9</accession>
<dbReference type="InterPro" id="IPR006094">
    <property type="entry name" value="Oxid_FAD_bind_N"/>
</dbReference>
<name>A0A4S4JYV9_ALKAL</name>
<evidence type="ECO:0000313" key="2">
    <source>
        <dbReference type="EMBL" id="THG90411.1"/>
    </source>
</evidence>
<dbReference type="Proteomes" id="UP000297014">
    <property type="component" value="Unassembled WGS sequence"/>
</dbReference>
<evidence type="ECO:0000259" key="1">
    <source>
        <dbReference type="Pfam" id="PF01565"/>
    </source>
</evidence>
<feature type="domain" description="FAD linked oxidase N-terminal" evidence="1">
    <location>
        <begin position="2"/>
        <end position="65"/>
    </location>
</feature>
<sequence>MGIKLGNLENELASYGYSLRFFPSTYIKSTRGGFIAGGTGGIGSIEYGTLWDEGNVIELSILTMEEKPHRLTVKGEELKKYIHNYGVSGIIVEAVIALAPLRKWSNQLICFEKLEDALTFSEEIATNAALTKRLVSVSEAPLATSFKAFSSYISESTTTVLLLIQEGNEAEIADIAHGYNGTYIKKFDAEMLEKKARITDFSWNHVTLWWMKKDPSATYLQGRFNRESYLEQVKVLKEKYPSEIWIHFEWIKVQGQVVPSSQPIIQFRSEDRLNEIITEFREVGIKVSNPHTYLLEEGGKDDWIQDICLAKKENDPYHLLNPGKLKAGLKQEV</sequence>
<dbReference type="AlphaFoldDB" id="A0A4S4JYV9"/>
<dbReference type="Gene3D" id="3.30.465.10">
    <property type="match status" value="1"/>
</dbReference>
<dbReference type="SUPFAM" id="SSF56176">
    <property type="entry name" value="FAD-binding/transporter-associated domain-like"/>
    <property type="match status" value="1"/>
</dbReference>
<gene>
    <name evidence="2" type="ORF">AJ85_10830</name>
</gene>
<dbReference type="InterPro" id="IPR036318">
    <property type="entry name" value="FAD-bd_PCMH-like_sf"/>
</dbReference>
<protein>
    <recommendedName>
        <fullName evidence="1">FAD linked oxidase N-terminal domain-containing protein</fullName>
    </recommendedName>
</protein>
<comment type="caution">
    <text evidence="2">The sequence shown here is derived from an EMBL/GenBank/DDBJ whole genome shotgun (WGS) entry which is preliminary data.</text>
</comment>